<feature type="compositionally biased region" description="Basic residues" evidence="1">
    <location>
        <begin position="97"/>
        <end position="114"/>
    </location>
</feature>
<reference evidence="2" key="1">
    <citation type="submission" date="2021-02" db="EMBL/GenBank/DDBJ databases">
        <authorList>
            <person name="Dougan E. K."/>
            <person name="Rhodes N."/>
            <person name="Thang M."/>
            <person name="Chan C."/>
        </authorList>
    </citation>
    <scope>NUCLEOTIDE SEQUENCE</scope>
</reference>
<dbReference type="Proteomes" id="UP000654075">
    <property type="component" value="Unassembled WGS sequence"/>
</dbReference>
<evidence type="ECO:0000313" key="2">
    <source>
        <dbReference type="EMBL" id="CAE8630714.1"/>
    </source>
</evidence>
<dbReference type="AlphaFoldDB" id="A0A813GZH7"/>
<feature type="region of interest" description="Disordered" evidence="1">
    <location>
        <begin position="1"/>
        <end position="134"/>
    </location>
</feature>
<evidence type="ECO:0000256" key="1">
    <source>
        <dbReference type="SAM" id="MobiDB-lite"/>
    </source>
</evidence>
<sequence length="134" mass="16155">MTKQKAGLKTQWPTLGEDNKQHQQQQQQKQQQKQQQQQQQQQQKQQQQQQQQPPRQQQQQNNKTRVRGTRTMLPSGLFAQYPALGEKREQRTIQGQRPKHNRGQSKEIRRHRYSNSRALRGREKPRCKMQRLKP</sequence>
<evidence type="ECO:0000313" key="3">
    <source>
        <dbReference type="Proteomes" id="UP000654075"/>
    </source>
</evidence>
<organism evidence="2 3">
    <name type="scientific">Polarella glacialis</name>
    <name type="common">Dinoflagellate</name>
    <dbReference type="NCBI Taxonomy" id="89957"/>
    <lineage>
        <taxon>Eukaryota</taxon>
        <taxon>Sar</taxon>
        <taxon>Alveolata</taxon>
        <taxon>Dinophyceae</taxon>
        <taxon>Suessiales</taxon>
        <taxon>Suessiaceae</taxon>
        <taxon>Polarella</taxon>
    </lineage>
</organism>
<protein>
    <submittedName>
        <fullName evidence="2">Uncharacterized protein</fullName>
    </submittedName>
</protein>
<feature type="compositionally biased region" description="Low complexity" evidence="1">
    <location>
        <begin position="22"/>
        <end position="60"/>
    </location>
</feature>
<comment type="caution">
    <text evidence="2">The sequence shown here is derived from an EMBL/GenBank/DDBJ whole genome shotgun (WGS) entry which is preliminary data.</text>
</comment>
<proteinExistence type="predicted"/>
<name>A0A813GZH7_POLGL</name>
<accession>A0A813GZH7</accession>
<gene>
    <name evidence="2" type="ORF">PGLA1383_LOCUS46951</name>
</gene>
<dbReference type="EMBL" id="CAJNNV010029936">
    <property type="protein sequence ID" value="CAE8630714.1"/>
    <property type="molecule type" value="Genomic_DNA"/>
</dbReference>
<keyword evidence="3" id="KW-1185">Reference proteome</keyword>